<dbReference type="EMBL" id="ML220112">
    <property type="protein sequence ID" value="TGZ85328.1"/>
    <property type="molecule type" value="Genomic_DNA"/>
</dbReference>
<dbReference type="InterPro" id="IPR053828">
    <property type="entry name" value="Nucleosidase_C"/>
</dbReference>
<evidence type="ECO:0000259" key="2">
    <source>
        <dbReference type="Pfam" id="PF21953"/>
    </source>
</evidence>
<dbReference type="GO" id="GO:0009166">
    <property type="term" value="P:nucleotide catabolic process"/>
    <property type="evidence" value="ECO:0007669"/>
    <property type="project" value="InterPro"/>
</dbReference>
<keyword evidence="4" id="KW-1185">Reference proteome</keyword>
<dbReference type="InterPro" id="IPR006179">
    <property type="entry name" value="5_nucleotidase/apyrase"/>
</dbReference>
<proteinExistence type="predicted"/>
<dbReference type="STRING" id="341454.A0A4S2N7K0"/>
<dbReference type="Pfam" id="PF21953">
    <property type="entry name" value="NadN_nucleosid_C"/>
    <property type="match status" value="1"/>
</dbReference>
<evidence type="ECO:0000313" key="4">
    <source>
        <dbReference type="Proteomes" id="UP000298138"/>
    </source>
</evidence>
<dbReference type="GO" id="GO:0016787">
    <property type="term" value="F:hydrolase activity"/>
    <property type="evidence" value="ECO:0007669"/>
    <property type="project" value="InterPro"/>
</dbReference>
<feature type="signal peptide" evidence="1">
    <location>
        <begin position="1"/>
        <end position="18"/>
    </location>
</feature>
<dbReference type="GO" id="GO:0005829">
    <property type="term" value="C:cytosol"/>
    <property type="evidence" value="ECO:0007669"/>
    <property type="project" value="TreeGrafter"/>
</dbReference>
<reference evidence="3 4" key="1">
    <citation type="submission" date="2019-04" db="EMBL/GenBank/DDBJ databases">
        <title>Comparative genomics and transcriptomics to analyze fruiting body development in filamentous ascomycetes.</title>
        <authorList>
            <consortium name="DOE Joint Genome Institute"/>
            <person name="Lutkenhaus R."/>
            <person name="Traeger S."/>
            <person name="Breuer J."/>
            <person name="Kuo A."/>
            <person name="Lipzen A."/>
            <person name="Pangilinan J."/>
            <person name="Dilworth D."/>
            <person name="Sandor L."/>
            <person name="Poggeler S."/>
            <person name="Barry K."/>
            <person name="Grigoriev I.V."/>
            <person name="Nowrousian M."/>
        </authorList>
    </citation>
    <scope>NUCLEOTIDE SEQUENCE [LARGE SCALE GENOMIC DNA]</scope>
    <source>
        <strain evidence="3 4">CBS 389.68</strain>
    </source>
</reference>
<evidence type="ECO:0000313" key="3">
    <source>
        <dbReference type="EMBL" id="TGZ85328.1"/>
    </source>
</evidence>
<dbReference type="Gene3D" id="3.60.21.10">
    <property type="match status" value="1"/>
</dbReference>
<feature type="chain" id="PRO_5020934295" description="Putative 5'-nucleotidase C-terminal domain-containing protein" evidence="1">
    <location>
        <begin position="19"/>
        <end position="657"/>
    </location>
</feature>
<evidence type="ECO:0000256" key="1">
    <source>
        <dbReference type="SAM" id="SignalP"/>
    </source>
</evidence>
<gene>
    <name evidence="3" type="ORF">EX30DRAFT_337694</name>
</gene>
<dbReference type="InterPro" id="IPR041823">
    <property type="entry name" value="YHR202W_N"/>
</dbReference>
<dbReference type="AlphaFoldDB" id="A0A4S2N7K0"/>
<keyword evidence="1" id="KW-0732">Signal</keyword>
<dbReference type="GO" id="GO:0005576">
    <property type="term" value="C:extracellular region"/>
    <property type="evidence" value="ECO:0007669"/>
    <property type="project" value="UniProtKB-ARBA"/>
</dbReference>
<dbReference type="SUPFAM" id="SSF56300">
    <property type="entry name" value="Metallo-dependent phosphatases"/>
    <property type="match status" value="1"/>
</dbReference>
<dbReference type="SUPFAM" id="SSF55816">
    <property type="entry name" value="5'-nucleotidase (syn. UDP-sugar hydrolase), C-terminal domain"/>
    <property type="match status" value="1"/>
</dbReference>
<dbReference type="PANTHER" id="PTHR11575">
    <property type="entry name" value="5'-NUCLEOTIDASE-RELATED"/>
    <property type="match status" value="1"/>
</dbReference>
<dbReference type="InterPro" id="IPR029052">
    <property type="entry name" value="Metallo-depent_PP-like"/>
</dbReference>
<dbReference type="FunCoup" id="A0A4S2N7K0">
    <property type="interactions" value="15"/>
</dbReference>
<organism evidence="3 4">
    <name type="scientific">Ascodesmis nigricans</name>
    <dbReference type="NCBI Taxonomy" id="341454"/>
    <lineage>
        <taxon>Eukaryota</taxon>
        <taxon>Fungi</taxon>
        <taxon>Dikarya</taxon>
        <taxon>Ascomycota</taxon>
        <taxon>Pezizomycotina</taxon>
        <taxon>Pezizomycetes</taxon>
        <taxon>Pezizales</taxon>
        <taxon>Ascodesmidaceae</taxon>
        <taxon>Ascodesmis</taxon>
    </lineage>
</organism>
<dbReference type="CDD" id="cd07407">
    <property type="entry name" value="MPP_YHR202W_N"/>
    <property type="match status" value="1"/>
</dbReference>
<dbReference type="PANTHER" id="PTHR11575:SF43">
    <property type="entry name" value="SER_THR PROTEIN PHOSPHATASE FAMILY (AFU_ORTHOLOGUE AFUA_3G04160)"/>
    <property type="match status" value="1"/>
</dbReference>
<dbReference type="InParanoid" id="A0A4S2N7K0"/>
<sequence>MLARSFLPVALVFALVGAIQPQARDSDPNQQIRHLEWGDLNFLHTTDNHGWHAGHLQEPQYSADLGDYMSFISHMQRIADQKGVDLLVVDSGDRSEGNGLYDASDPMGKYTRRVLRKANHFDLLTSGNHELYNGTTSLNEWREMVPHFGDRYLSSNIEINATGEWEPFANRNLKFKTKNLGLTISAFGFLFDFTGNDVNTRVTPASQIVQQEWFRKAIADTEVDVFLILCHIDVDFLELKFIHGAIRALHPEVPIQFMAGHAHQRKFRVFDEKCSALESGRYCETVGFLSLSGLVPKDKSAPRPRDGGKMKTFRRYIDYNRVNFQHHTNTTQETFDTEEGLALSREMTGYREKLDLNRLVGCAPQDYTLDKSPYPSKNNWYSYLATTLLPKMVLNPARNTTPHMIFINGGSQRFDVFKGPFTYDTSFLISPFTSRFLFARDIPYPIASRLLDYFLRDPSPYAIGKGAEEPRKNSKDIMTAMGETPSWDPNYDYADVLLGHVSSAAKWRSRPQQQPSTLHNHNQQILSPFQSLTPDYEETATTPNHYHRTLGYTTIDDHGTTGDDTVHLPFIKYPPPKVLQSDVGFTPTSLLPPAAVDIVFFDFIAKNVEAGLNTIAEELEVERRWERKEFERYMGQERTLTRLILEFVGTEWGKECV</sequence>
<dbReference type="PIRSF" id="PIRSF017316">
    <property type="entry name" value="Pesterase_C1039"/>
    <property type="match status" value="1"/>
</dbReference>
<dbReference type="Gene3D" id="3.90.780.10">
    <property type="entry name" value="5'-Nucleotidase, C-terminal domain"/>
    <property type="match status" value="2"/>
</dbReference>
<dbReference type="InterPro" id="IPR014485">
    <property type="entry name" value="Pesterase_C1039"/>
</dbReference>
<dbReference type="FunFam" id="3.60.21.10:FF:000043">
    <property type="entry name" value="Ser/Thr protein phosphatase family"/>
    <property type="match status" value="1"/>
</dbReference>
<accession>A0A4S2N7K0</accession>
<dbReference type="InterPro" id="IPR036907">
    <property type="entry name" value="5'-Nucleotdase_C_sf"/>
</dbReference>
<feature type="domain" description="Putative 5'-nucleotidase C-terminal" evidence="2">
    <location>
        <begin position="366"/>
        <end position="608"/>
    </location>
</feature>
<dbReference type="OrthoDB" id="7722975at2759"/>
<name>A0A4S2N7K0_9PEZI</name>
<protein>
    <recommendedName>
        <fullName evidence="2">Putative 5'-nucleotidase C-terminal domain-containing protein</fullName>
    </recommendedName>
</protein>
<dbReference type="Proteomes" id="UP000298138">
    <property type="component" value="Unassembled WGS sequence"/>
</dbReference>